<dbReference type="PANTHER" id="PTHR43194:SF2">
    <property type="entry name" value="PEROXISOMAL MEMBRANE PROTEIN LPX1"/>
    <property type="match status" value="1"/>
</dbReference>
<sequence length="380" mass="40491">MPTAAVSHTTRPRRFAARLFLLACTCLLLAGFTHSPAWSGNGAATALGQRLVAPGGVSPLLPRERIEALLGSVPTRSGHLATPGGVSVYWRALDPGDYRMRYAYTGLSGTEDERMDYALSLQAPAQAQPPRGTVVLLHGWMMDGGSLLPWSVALAEHGYRTIALDLRNHGRSGAGPSGYGTREAEDVVAVLRQLRDRGEIAGPLHVLGVSYGAATAIFAARDLGAEVGGVVAMESFDNAGRAIRDMVPHMLQRPGHGVVERLSRQWLRWRYDGGLLDAAIAEADRRLGLDLDRIDVGRALAQAPACVLLVHGSDDAHVPVAHGRALAAAAPRARYLELAGEDHLSLPMRLDRLAPTVVDWFERTPSAGAPCPQPLAPGHA</sequence>
<feature type="signal peptide" evidence="1">
    <location>
        <begin position="1"/>
        <end position="39"/>
    </location>
</feature>
<dbReference type="Proteomes" id="UP000033067">
    <property type="component" value="Chromosome"/>
</dbReference>
<dbReference type="InterPro" id="IPR000073">
    <property type="entry name" value="AB_hydrolase_1"/>
</dbReference>
<dbReference type="OrthoDB" id="9808398at2"/>
<dbReference type="Pfam" id="PF12697">
    <property type="entry name" value="Abhydrolase_6"/>
    <property type="match status" value="1"/>
</dbReference>
<feature type="chain" id="PRO_5002416459" evidence="1">
    <location>
        <begin position="40"/>
        <end position="380"/>
    </location>
</feature>
<dbReference type="EMBL" id="CP011144">
    <property type="protein sequence ID" value="AKC87054.1"/>
    <property type="molecule type" value="Genomic_DNA"/>
</dbReference>
<reference evidence="3 4" key="1">
    <citation type="journal article" date="2015" name="Genome Announc.">
        <title>Complete Genome Sequence of Pseudoxanthomonas suwonensis Strain J1, a Cellulose-Degrading Bacterium Isolated from Leaf- and Wood-Enriched Soil.</title>
        <authorList>
            <person name="Hou L."/>
            <person name="Jiang J."/>
            <person name="Xu Z."/>
            <person name="Zhou Y."/>
            <person name="Leung F.C."/>
        </authorList>
    </citation>
    <scope>NUCLEOTIDE SEQUENCE [LARGE SCALE GENOMIC DNA]</scope>
    <source>
        <strain evidence="3 4">J1</strain>
    </source>
</reference>
<dbReference type="InterPro" id="IPR050228">
    <property type="entry name" value="Carboxylesterase_BioH"/>
</dbReference>
<dbReference type="KEGG" id="psuw:WQ53_10160"/>
<keyword evidence="1" id="KW-0732">Signal</keyword>
<name>A0A0E3Z244_9GAMM</name>
<accession>A0A0E3Z244</accession>
<dbReference type="RefSeq" id="WP_082112962.1">
    <property type="nucleotide sequence ID" value="NZ_CP011144.1"/>
</dbReference>
<dbReference type="PANTHER" id="PTHR43194">
    <property type="entry name" value="HYDROLASE ALPHA/BETA FOLD FAMILY"/>
    <property type="match status" value="1"/>
</dbReference>
<dbReference type="InterPro" id="IPR029058">
    <property type="entry name" value="AB_hydrolase_fold"/>
</dbReference>
<keyword evidence="3" id="KW-0378">Hydrolase</keyword>
<dbReference type="GO" id="GO:0016787">
    <property type="term" value="F:hydrolase activity"/>
    <property type="evidence" value="ECO:0007669"/>
    <property type="project" value="UniProtKB-KW"/>
</dbReference>
<organism evidence="3 4">
    <name type="scientific">Pseudoxanthomonas suwonensis</name>
    <dbReference type="NCBI Taxonomy" id="314722"/>
    <lineage>
        <taxon>Bacteria</taxon>
        <taxon>Pseudomonadati</taxon>
        <taxon>Pseudomonadota</taxon>
        <taxon>Gammaproteobacteria</taxon>
        <taxon>Lysobacterales</taxon>
        <taxon>Lysobacteraceae</taxon>
        <taxon>Pseudoxanthomonas</taxon>
    </lineage>
</organism>
<dbReference type="SUPFAM" id="SSF53474">
    <property type="entry name" value="alpha/beta-Hydrolases"/>
    <property type="match status" value="1"/>
</dbReference>
<evidence type="ECO:0000313" key="4">
    <source>
        <dbReference type="Proteomes" id="UP000033067"/>
    </source>
</evidence>
<keyword evidence="4" id="KW-1185">Reference proteome</keyword>
<gene>
    <name evidence="3" type="ORF">WQ53_10160</name>
</gene>
<feature type="domain" description="AB hydrolase-1" evidence="2">
    <location>
        <begin position="134"/>
        <end position="348"/>
    </location>
</feature>
<evidence type="ECO:0000313" key="3">
    <source>
        <dbReference type="EMBL" id="AKC87054.1"/>
    </source>
</evidence>
<dbReference type="PATRIC" id="fig|314722.6.peg.2184"/>
<dbReference type="AlphaFoldDB" id="A0A0E3Z244"/>
<proteinExistence type="predicted"/>
<protein>
    <submittedName>
        <fullName evidence="3">Alpha/beta hydrolase</fullName>
    </submittedName>
</protein>
<evidence type="ECO:0000259" key="2">
    <source>
        <dbReference type="Pfam" id="PF12697"/>
    </source>
</evidence>
<evidence type="ECO:0000256" key="1">
    <source>
        <dbReference type="SAM" id="SignalP"/>
    </source>
</evidence>
<dbReference type="Gene3D" id="3.40.50.1820">
    <property type="entry name" value="alpha/beta hydrolase"/>
    <property type="match status" value="1"/>
</dbReference>